<feature type="domain" description="Immunity MXAN-0049 protein" evidence="1">
    <location>
        <begin position="56"/>
        <end position="158"/>
    </location>
</feature>
<dbReference type="RefSeq" id="WP_245922126.1">
    <property type="nucleotide sequence ID" value="NZ_BSOU01000001.1"/>
</dbReference>
<evidence type="ECO:0000313" key="2">
    <source>
        <dbReference type="EMBL" id="GLR73183.1"/>
    </source>
</evidence>
<organism evidence="2 3">
    <name type="scientific">Aliivibrio sifiae</name>
    <dbReference type="NCBI Taxonomy" id="566293"/>
    <lineage>
        <taxon>Bacteria</taxon>
        <taxon>Pseudomonadati</taxon>
        <taxon>Pseudomonadota</taxon>
        <taxon>Gammaproteobacteria</taxon>
        <taxon>Vibrionales</taxon>
        <taxon>Vibrionaceae</taxon>
        <taxon>Aliivibrio</taxon>
    </lineage>
</organism>
<comment type="caution">
    <text evidence="2">The sequence shown here is derived from an EMBL/GenBank/DDBJ whole genome shotgun (WGS) entry which is preliminary data.</text>
</comment>
<dbReference type="Proteomes" id="UP001156660">
    <property type="component" value="Unassembled WGS sequence"/>
</dbReference>
<sequence length="185" mass="22140">MKLFTLALYKKTFDRNYTYTKAVMGQDPFFFENAYKDKDLLNSIQRPIKNAHLNLNYPIVSDKVKDDMNNFKIDNFQLYSTIIIDDNGDFYDNFWFFNIFNKTNVLNLKRCIIDDYDKRHDIDKYYLDSNKLDAIPEEQRLVFIPEKASGAPVFLHQKIVDIFNKHKVDTLKFIKVSEWEMGKQF</sequence>
<dbReference type="EMBL" id="BSOU01000001">
    <property type="protein sequence ID" value="GLR73183.1"/>
    <property type="molecule type" value="Genomic_DNA"/>
</dbReference>
<reference evidence="3" key="1">
    <citation type="journal article" date="2019" name="Int. J. Syst. Evol. Microbiol.">
        <title>The Global Catalogue of Microorganisms (GCM) 10K type strain sequencing project: providing services to taxonomists for standard genome sequencing and annotation.</title>
        <authorList>
            <consortium name="The Broad Institute Genomics Platform"/>
            <consortium name="The Broad Institute Genome Sequencing Center for Infectious Disease"/>
            <person name="Wu L."/>
            <person name="Ma J."/>
        </authorList>
    </citation>
    <scope>NUCLEOTIDE SEQUENCE [LARGE SCALE GENOMIC DNA]</scope>
    <source>
        <strain evidence="3">NBRC 105001</strain>
    </source>
</reference>
<gene>
    <name evidence="2" type="ORF">GCM10007855_00560</name>
</gene>
<dbReference type="InterPro" id="IPR012433">
    <property type="entry name" value="Imm11"/>
</dbReference>
<protein>
    <recommendedName>
        <fullName evidence="1">Immunity MXAN-0049 protein domain-containing protein</fullName>
    </recommendedName>
</protein>
<keyword evidence="3" id="KW-1185">Reference proteome</keyword>
<evidence type="ECO:0000259" key="1">
    <source>
        <dbReference type="Pfam" id="PF07791"/>
    </source>
</evidence>
<evidence type="ECO:0000313" key="3">
    <source>
        <dbReference type="Proteomes" id="UP001156660"/>
    </source>
</evidence>
<dbReference type="Pfam" id="PF07791">
    <property type="entry name" value="Imm11"/>
    <property type="match status" value="1"/>
</dbReference>
<accession>A0ABQ6ACT5</accession>
<name>A0ABQ6ACT5_9GAMM</name>
<proteinExistence type="predicted"/>